<feature type="domain" description="Molybdenum cofactor sulfurase middle" evidence="1">
    <location>
        <begin position="3"/>
        <end position="30"/>
    </location>
</feature>
<dbReference type="Pfam" id="PF03476">
    <property type="entry name" value="MOSC_N"/>
    <property type="match status" value="1"/>
</dbReference>
<gene>
    <name evidence="2" type="ORF">METZ01_LOCUS367258</name>
</gene>
<dbReference type="EMBL" id="UINC01132223">
    <property type="protein sequence ID" value="SVD14404.1"/>
    <property type="molecule type" value="Genomic_DNA"/>
</dbReference>
<feature type="non-terminal residue" evidence="2">
    <location>
        <position position="30"/>
    </location>
</feature>
<dbReference type="AlphaFoldDB" id="A0A382SWZ4"/>
<organism evidence="2">
    <name type="scientific">marine metagenome</name>
    <dbReference type="NCBI Taxonomy" id="408172"/>
    <lineage>
        <taxon>unclassified sequences</taxon>
        <taxon>metagenomes</taxon>
        <taxon>ecological metagenomes</taxon>
    </lineage>
</organism>
<reference evidence="2" key="1">
    <citation type="submission" date="2018-05" db="EMBL/GenBank/DDBJ databases">
        <authorList>
            <person name="Lanie J.A."/>
            <person name="Ng W.-L."/>
            <person name="Kazmierczak K.M."/>
            <person name="Andrzejewski T.M."/>
            <person name="Davidsen T.M."/>
            <person name="Wayne K.J."/>
            <person name="Tettelin H."/>
            <person name="Glass J.I."/>
            <person name="Rusch D."/>
            <person name="Podicherti R."/>
            <person name="Tsui H.-C.T."/>
            <person name="Winkler M.E."/>
        </authorList>
    </citation>
    <scope>NUCLEOTIDE SEQUENCE</scope>
</reference>
<protein>
    <recommendedName>
        <fullName evidence="1">Molybdenum cofactor sulfurase middle domain-containing protein</fullName>
    </recommendedName>
</protein>
<sequence length="30" mass="3291">MTLRVESLTIYPVKGARGTSVERAEVDVRG</sequence>
<evidence type="ECO:0000259" key="1">
    <source>
        <dbReference type="Pfam" id="PF03476"/>
    </source>
</evidence>
<name>A0A382SWZ4_9ZZZZ</name>
<accession>A0A382SWZ4</accession>
<dbReference type="InterPro" id="IPR005303">
    <property type="entry name" value="MOCOS_middle"/>
</dbReference>
<proteinExistence type="predicted"/>
<evidence type="ECO:0000313" key="2">
    <source>
        <dbReference type="EMBL" id="SVD14404.1"/>
    </source>
</evidence>